<evidence type="ECO:0000256" key="3">
    <source>
        <dbReference type="ARBA" id="ARBA00022475"/>
    </source>
</evidence>
<feature type="transmembrane region" description="Helical" evidence="8">
    <location>
        <begin position="547"/>
        <end position="566"/>
    </location>
</feature>
<dbReference type="EMBL" id="JAJAQI010000007">
    <property type="protein sequence ID" value="MCB4821308.1"/>
    <property type="molecule type" value="Genomic_DNA"/>
</dbReference>
<feature type="domain" description="NADH:quinone oxidoreductase/Mrp antiporter transmembrane" evidence="9">
    <location>
        <begin position="118"/>
        <end position="393"/>
    </location>
</feature>
<dbReference type="PANTHER" id="PTHR42703">
    <property type="entry name" value="NADH DEHYDROGENASE"/>
    <property type="match status" value="1"/>
</dbReference>
<feature type="transmembrane region" description="Helical" evidence="8">
    <location>
        <begin position="427"/>
        <end position="445"/>
    </location>
</feature>
<feature type="transmembrane region" description="Helical" evidence="8">
    <location>
        <begin position="263"/>
        <end position="281"/>
    </location>
</feature>
<feature type="transmembrane region" description="Helical" evidence="8">
    <location>
        <begin position="288"/>
        <end position="314"/>
    </location>
</feature>
<evidence type="ECO:0000256" key="1">
    <source>
        <dbReference type="ARBA" id="ARBA00004651"/>
    </source>
</evidence>
<feature type="transmembrane region" description="Helical" evidence="8">
    <location>
        <begin position="124"/>
        <end position="141"/>
    </location>
</feature>
<keyword evidence="4 7" id="KW-0812">Transmembrane</keyword>
<feature type="transmembrane region" description="Helical" evidence="8">
    <location>
        <begin position="71"/>
        <end position="92"/>
    </location>
</feature>
<reference evidence="10" key="1">
    <citation type="submission" date="2021-10" db="EMBL/GenBank/DDBJ databases">
        <title>Roseicella aerolatum sp. nov., isolated from aerosols of e-waste dismantling site.</title>
        <authorList>
            <person name="Qin T."/>
        </authorList>
    </citation>
    <scope>NUCLEOTIDE SEQUENCE</scope>
    <source>
        <strain evidence="10">GB24</strain>
    </source>
</reference>
<evidence type="ECO:0000256" key="6">
    <source>
        <dbReference type="ARBA" id="ARBA00023136"/>
    </source>
</evidence>
<gene>
    <name evidence="10" type="ORF">LHA35_06130</name>
</gene>
<feature type="transmembrane region" description="Helical" evidence="8">
    <location>
        <begin position="320"/>
        <end position="343"/>
    </location>
</feature>
<evidence type="ECO:0000256" key="8">
    <source>
        <dbReference type="SAM" id="Phobius"/>
    </source>
</evidence>
<feature type="transmembrane region" description="Helical" evidence="8">
    <location>
        <begin position="153"/>
        <end position="175"/>
    </location>
</feature>
<evidence type="ECO:0000259" key="9">
    <source>
        <dbReference type="Pfam" id="PF00361"/>
    </source>
</evidence>
<evidence type="ECO:0000256" key="2">
    <source>
        <dbReference type="ARBA" id="ARBA00005346"/>
    </source>
</evidence>
<feature type="transmembrane region" description="Helical" evidence="8">
    <location>
        <begin position="6"/>
        <end position="25"/>
    </location>
</feature>
<dbReference type="GO" id="GO:0005886">
    <property type="term" value="C:plasma membrane"/>
    <property type="evidence" value="ECO:0007669"/>
    <property type="project" value="UniProtKB-SubCell"/>
</dbReference>
<evidence type="ECO:0000256" key="4">
    <source>
        <dbReference type="ARBA" id="ARBA00022692"/>
    </source>
</evidence>
<name>A0A9X1IDI7_9PROT</name>
<protein>
    <recommendedName>
        <fullName evidence="9">NADH:quinone oxidoreductase/Mrp antiporter transmembrane domain-containing protein</fullName>
    </recommendedName>
</protein>
<dbReference type="PANTHER" id="PTHR42703:SF1">
    <property type="entry name" value="NA(+)_H(+) ANTIPORTER SUBUNIT D1"/>
    <property type="match status" value="1"/>
</dbReference>
<dbReference type="AlphaFoldDB" id="A0A9X1IDI7"/>
<keyword evidence="6 8" id="KW-0472">Membrane</keyword>
<accession>A0A9X1IDI7</accession>
<keyword evidence="5 8" id="KW-1133">Transmembrane helix</keyword>
<dbReference type="Pfam" id="PF00361">
    <property type="entry name" value="Proton_antipo_M"/>
    <property type="match status" value="1"/>
</dbReference>
<dbReference type="RefSeq" id="WP_226605862.1">
    <property type="nucleotide sequence ID" value="NZ_JAJAQI010000007.1"/>
</dbReference>
<evidence type="ECO:0000256" key="5">
    <source>
        <dbReference type="ARBA" id="ARBA00022989"/>
    </source>
</evidence>
<feature type="transmembrane region" description="Helical" evidence="8">
    <location>
        <begin position="350"/>
        <end position="374"/>
    </location>
</feature>
<dbReference type="InterPro" id="IPR001750">
    <property type="entry name" value="ND/Mrp_TM"/>
</dbReference>
<feature type="transmembrane region" description="Helical" evidence="8">
    <location>
        <begin position="232"/>
        <end position="251"/>
    </location>
</feature>
<feature type="transmembrane region" description="Helical" evidence="8">
    <location>
        <begin position="32"/>
        <end position="51"/>
    </location>
</feature>
<dbReference type="InterPro" id="IPR050586">
    <property type="entry name" value="CPA3_Na-H_Antiporter_D"/>
</dbReference>
<comment type="subcellular location">
    <subcellularLocation>
        <location evidence="1">Cell membrane</location>
        <topology evidence="1">Multi-pass membrane protein</topology>
    </subcellularLocation>
    <subcellularLocation>
        <location evidence="7">Membrane</location>
        <topology evidence="7">Multi-pass membrane protein</topology>
    </subcellularLocation>
</comment>
<evidence type="ECO:0000256" key="7">
    <source>
        <dbReference type="RuleBase" id="RU000320"/>
    </source>
</evidence>
<dbReference type="PRINTS" id="PR01434">
    <property type="entry name" value="NADHDHGNASE5"/>
</dbReference>
<dbReference type="Proteomes" id="UP001139311">
    <property type="component" value="Unassembled WGS sequence"/>
</dbReference>
<sequence length="568" mass="56739">MTAALLWASLGLPAALLLGCLSGRLRRHVPRLLAIAPLPALAAALFATHDAQTEGGSLLFGLVLALDPPGAVLLGVSALLWSAAGAYAGAYLGGKPGAARFAAFWLLTLTGSLGVFLAADLAGFYLAFALASLAATGLVLHDGTGRARRAAGVYLILAVLGEVCLLFGLMLAGAATPGGSLLVRDAAAALPGSPWRDATLVLLVLGLGLKAGLVPLHVWLPLAHPAAPTPASAVLSGAIVKAGIIGLLRFLPAEAALPDWGMALAVLGFLTAFWGVLVGVTQDNPKTVLAYSTLSQMGLLTAVLGTALAAGGMAEAAPPAALYAAHHALAKGALFLAVGLVAAGGMRRPWPVLLPTAVLALGLGGLPLTGGALAKLAVKAPLGEGLPYLLATASAAATTLLMLHFLRRLATAGREAGAEAEPPAAGLVLPWAVAALAAVVVPWALHLGPGDGDLAAVLQPAALWEALAPVLAGGILALFLRRLGPGHIPAVPGGDLVVLGERVARALAGAPRPAWPEGPPRLLRAWHGRAGALPAAWLAWAEAPLRAWPAAVLALLGLALAAAFLAGA</sequence>
<organism evidence="10 11">
    <name type="scientific">Roseicella aerolata</name>
    <dbReference type="NCBI Taxonomy" id="2883479"/>
    <lineage>
        <taxon>Bacteria</taxon>
        <taxon>Pseudomonadati</taxon>
        <taxon>Pseudomonadota</taxon>
        <taxon>Alphaproteobacteria</taxon>
        <taxon>Acetobacterales</taxon>
        <taxon>Roseomonadaceae</taxon>
        <taxon>Roseicella</taxon>
    </lineage>
</organism>
<evidence type="ECO:0000313" key="11">
    <source>
        <dbReference type="Proteomes" id="UP001139311"/>
    </source>
</evidence>
<feature type="transmembrane region" description="Helical" evidence="8">
    <location>
        <begin position="99"/>
        <end position="118"/>
    </location>
</feature>
<proteinExistence type="inferred from homology"/>
<evidence type="ECO:0000313" key="10">
    <source>
        <dbReference type="EMBL" id="MCB4821308.1"/>
    </source>
</evidence>
<feature type="transmembrane region" description="Helical" evidence="8">
    <location>
        <begin position="200"/>
        <end position="220"/>
    </location>
</feature>
<comment type="caution">
    <text evidence="10">The sequence shown here is derived from an EMBL/GenBank/DDBJ whole genome shotgun (WGS) entry which is preliminary data.</text>
</comment>
<keyword evidence="3" id="KW-1003">Cell membrane</keyword>
<keyword evidence="11" id="KW-1185">Reference proteome</keyword>
<feature type="transmembrane region" description="Helical" evidence="8">
    <location>
        <begin position="386"/>
        <end position="406"/>
    </location>
</feature>
<feature type="transmembrane region" description="Helical" evidence="8">
    <location>
        <begin position="457"/>
        <end position="480"/>
    </location>
</feature>
<comment type="similarity">
    <text evidence="2">Belongs to the CPA3 antiporters (TC 2.A.63) subunit D family.</text>
</comment>